<comment type="caution">
    <text evidence="6">The sequence shown here is derived from an EMBL/GenBank/DDBJ whole genome shotgun (WGS) entry which is preliminary data.</text>
</comment>
<keyword evidence="2 6" id="KW-0238">DNA-binding</keyword>
<dbReference type="SUPFAM" id="SSF52172">
    <property type="entry name" value="CheY-like"/>
    <property type="match status" value="1"/>
</dbReference>
<evidence type="ECO:0000259" key="4">
    <source>
        <dbReference type="PROSITE" id="PS50043"/>
    </source>
</evidence>
<dbReference type="Gene3D" id="3.40.50.2300">
    <property type="match status" value="1"/>
</dbReference>
<dbReference type="Proteomes" id="UP000215896">
    <property type="component" value="Unassembled WGS sequence"/>
</dbReference>
<dbReference type="AlphaFoldDB" id="A0A255GJP6"/>
<name>A0A255GJP6_9ACTN</name>
<reference evidence="6 7" key="1">
    <citation type="submission" date="2017-07" db="EMBL/GenBank/DDBJ databases">
        <title>Draft whole genome sequences of clinical Proprionibacteriaceae strains.</title>
        <authorList>
            <person name="Bernier A.-M."/>
            <person name="Bernard K."/>
            <person name="Domingo M.-C."/>
        </authorList>
    </citation>
    <scope>NUCLEOTIDE SEQUENCE [LARGE SCALE GENOMIC DNA]</scope>
    <source>
        <strain evidence="6 7">NML 030167</strain>
    </source>
</reference>
<feature type="domain" description="Response regulatory" evidence="5">
    <location>
        <begin position="6"/>
        <end position="121"/>
    </location>
</feature>
<dbReference type="PROSITE" id="PS50043">
    <property type="entry name" value="HTH_LUXR_2"/>
    <property type="match status" value="1"/>
</dbReference>
<evidence type="ECO:0000313" key="6">
    <source>
        <dbReference type="EMBL" id="OYO16055.1"/>
    </source>
</evidence>
<dbReference type="EMBL" id="NMVO01000006">
    <property type="protein sequence ID" value="OYO16055.1"/>
    <property type="molecule type" value="Genomic_DNA"/>
</dbReference>
<evidence type="ECO:0000259" key="5">
    <source>
        <dbReference type="PROSITE" id="PS50110"/>
    </source>
</evidence>
<evidence type="ECO:0000313" key="7">
    <source>
        <dbReference type="Proteomes" id="UP000215896"/>
    </source>
</evidence>
<keyword evidence="7" id="KW-1185">Reference proteome</keyword>
<dbReference type="PRINTS" id="PR00038">
    <property type="entry name" value="HTHLUXR"/>
</dbReference>
<protein>
    <submittedName>
        <fullName evidence="6">DNA-binding response regulator</fullName>
    </submittedName>
</protein>
<dbReference type="SMART" id="SM00421">
    <property type="entry name" value="HTH_LUXR"/>
    <property type="match status" value="1"/>
</dbReference>
<accession>A0A255GJP6</accession>
<dbReference type="Pfam" id="PF00072">
    <property type="entry name" value="Response_reg"/>
    <property type="match status" value="1"/>
</dbReference>
<evidence type="ECO:0000256" key="2">
    <source>
        <dbReference type="ARBA" id="ARBA00023125"/>
    </source>
</evidence>
<dbReference type="InterPro" id="IPR039420">
    <property type="entry name" value="WalR-like"/>
</dbReference>
<dbReference type="CDD" id="cd17535">
    <property type="entry name" value="REC_NarL-like"/>
    <property type="match status" value="1"/>
</dbReference>
<sequence>MSQRLRVLIADDHALFREGLRALLETAGVDVVAEAADGSQALALARDTRPDIALVDVQMPGPGIGPLVDALRDQVPATRIAVLTMHTADDLADDLERRGVLGWFGKSLGHRPLVAGLLAVAEGTPVRMNPRSVDPIRARTAGLTPREAQVLRLVARGLSNKEVADQLYLSEATVKRHLSTLYRKLGASNRVDALSRAIATGIIDRLG</sequence>
<dbReference type="Pfam" id="PF00196">
    <property type="entry name" value="GerE"/>
    <property type="match status" value="1"/>
</dbReference>
<dbReference type="Gene3D" id="1.10.10.10">
    <property type="entry name" value="Winged helix-like DNA-binding domain superfamily/Winged helix DNA-binding domain"/>
    <property type="match status" value="1"/>
</dbReference>
<gene>
    <name evidence="6" type="ORF">CGZ94_05850</name>
</gene>
<dbReference type="PANTHER" id="PTHR43214:SF42">
    <property type="entry name" value="TRANSCRIPTIONAL REGULATORY PROTEIN DESR"/>
    <property type="match status" value="1"/>
</dbReference>
<dbReference type="PROSITE" id="PS50110">
    <property type="entry name" value="RESPONSE_REGULATORY"/>
    <property type="match status" value="1"/>
</dbReference>
<dbReference type="GO" id="GO:0000160">
    <property type="term" value="P:phosphorelay signal transduction system"/>
    <property type="evidence" value="ECO:0007669"/>
    <property type="project" value="InterPro"/>
</dbReference>
<dbReference type="PANTHER" id="PTHR43214">
    <property type="entry name" value="TWO-COMPONENT RESPONSE REGULATOR"/>
    <property type="match status" value="1"/>
</dbReference>
<organism evidence="6 7">
    <name type="scientific">Enemella evansiae</name>
    <dbReference type="NCBI Taxonomy" id="2016499"/>
    <lineage>
        <taxon>Bacteria</taxon>
        <taxon>Bacillati</taxon>
        <taxon>Actinomycetota</taxon>
        <taxon>Actinomycetes</taxon>
        <taxon>Propionibacteriales</taxon>
        <taxon>Propionibacteriaceae</taxon>
        <taxon>Enemella</taxon>
    </lineage>
</organism>
<dbReference type="InterPro" id="IPR011006">
    <property type="entry name" value="CheY-like_superfamily"/>
</dbReference>
<dbReference type="GO" id="GO:0006355">
    <property type="term" value="P:regulation of DNA-templated transcription"/>
    <property type="evidence" value="ECO:0007669"/>
    <property type="project" value="InterPro"/>
</dbReference>
<dbReference type="GO" id="GO:0003677">
    <property type="term" value="F:DNA binding"/>
    <property type="evidence" value="ECO:0007669"/>
    <property type="project" value="UniProtKB-KW"/>
</dbReference>
<dbReference type="RefSeq" id="WP_094405077.1">
    <property type="nucleotide sequence ID" value="NZ_NMVO01000006.1"/>
</dbReference>
<dbReference type="InterPro" id="IPR036388">
    <property type="entry name" value="WH-like_DNA-bd_sf"/>
</dbReference>
<feature type="domain" description="HTH luxR-type" evidence="4">
    <location>
        <begin position="136"/>
        <end position="201"/>
    </location>
</feature>
<dbReference type="InterPro" id="IPR000792">
    <property type="entry name" value="Tscrpt_reg_LuxR_C"/>
</dbReference>
<proteinExistence type="predicted"/>
<feature type="modified residue" description="4-aspartylphosphate" evidence="3">
    <location>
        <position position="56"/>
    </location>
</feature>
<keyword evidence="1 3" id="KW-0597">Phosphoprotein</keyword>
<evidence type="ECO:0000256" key="3">
    <source>
        <dbReference type="PROSITE-ProRule" id="PRU00169"/>
    </source>
</evidence>
<dbReference type="SMART" id="SM00448">
    <property type="entry name" value="REC"/>
    <property type="match status" value="1"/>
</dbReference>
<evidence type="ECO:0000256" key="1">
    <source>
        <dbReference type="ARBA" id="ARBA00022553"/>
    </source>
</evidence>
<dbReference type="InterPro" id="IPR001789">
    <property type="entry name" value="Sig_transdc_resp-reg_receiver"/>
</dbReference>
<dbReference type="CDD" id="cd06170">
    <property type="entry name" value="LuxR_C_like"/>
    <property type="match status" value="1"/>
</dbReference>
<dbReference type="OrthoDB" id="9808843at2"/>
<dbReference type="InterPro" id="IPR058245">
    <property type="entry name" value="NreC/VraR/RcsB-like_REC"/>
</dbReference>